<keyword evidence="4" id="KW-1185">Reference proteome</keyword>
<dbReference type="EnsemblPlants" id="KEH23587">
    <property type="protein sequence ID" value="KEH23587"/>
    <property type="gene ID" value="MTR_7g089335"/>
</dbReference>
<proteinExistence type="predicted"/>
<dbReference type="EMBL" id="CM001223">
    <property type="protein sequence ID" value="KEH23587.1"/>
    <property type="molecule type" value="Genomic_DNA"/>
</dbReference>
<feature type="compositionally biased region" description="Polar residues" evidence="1">
    <location>
        <begin position="60"/>
        <end position="70"/>
    </location>
</feature>
<dbReference type="AlphaFoldDB" id="A0A072U1N4"/>
<gene>
    <name evidence="2" type="ordered locus">MTR_7g089335</name>
</gene>
<reference evidence="2 4" key="2">
    <citation type="journal article" date="2014" name="BMC Genomics">
        <title>An improved genome release (version Mt4.0) for the model legume Medicago truncatula.</title>
        <authorList>
            <person name="Tang H."/>
            <person name="Krishnakumar V."/>
            <person name="Bidwell S."/>
            <person name="Rosen B."/>
            <person name="Chan A."/>
            <person name="Zhou S."/>
            <person name="Gentzbittel L."/>
            <person name="Childs K.L."/>
            <person name="Yandell M."/>
            <person name="Gundlach H."/>
            <person name="Mayer K.F."/>
            <person name="Schwartz D.C."/>
            <person name="Town C.D."/>
        </authorList>
    </citation>
    <scope>GENOME REANNOTATION</scope>
    <source>
        <strain evidence="2">A17</strain>
        <strain evidence="3 4">cv. Jemalong A17</strain>
    </source>
</reference>
<organism evidence="2 4">
    <name type="scientific">Medicago truncatula</name>
    <name type="common">Barrel medic</name>
    <name type="synonym">Medicago tribuloides</name>
    <dbReference type="NCBI Taxonomy" id="3880"/>
    <lineage>
        <taxon>Eukaryota</taxon>
        <taxon>Viridiplantae</taxon>
        <taxon>Streptophyta</taxon>
        <taxon>Embryophyta</taxon>
        <taxon>Tracheophyta</taxon>
        <taxon>Spermatophyta</taxon>
        <taxon>Magnoliopsida</taxon>
        <taxon>eudicotyledons</taxon>
        <taxon>Gunneridae</taxon>
        <taxon>Pentapetalae</taxon>
        <taxon>rosids</taxon>
        <taxon>fabids</taxon>
        <taxon>Fabales</taxon>
        <taxon>Fabaceae</taxon>
        <taxon>Papilionoideae</taxon>
        <taxon>50 kb inversion clade</taxon>
        <taxon>NPAAA clade</taxon>
        <taxon>Hologalegina</taxon>
        <taxon>IRL clade</taxon>
        <taxon>Trifolieae</taxon>
        <taxon>Medicago</taxon>
    </lineage>
</organism>
<dbReference type="HOGENOM" id="CLU_146286_0_0_1"/>
<reference evidence="3" key="3">
    <citation type="submission" date="2015-04" db="UniProtKB">
        <authorList>
            <consortium name="EnsemblPlants"/>
        </authorList>
    </citation>
    <scope>IDENTIFICATION</scope>
    <source>
        <strain evidence="3">cv. Jemalong A17</strain>
    </source>
</reference>
<evidence type="ECO:0000313" key="3">
    <source>
        <dbReference type="EnsemblPlants" id="KEH23587"/>
    </source>
</evidence>
<protein>
    <submittedName>
        <fullName evidence="2 3">Uncharacterized protein</fullName>
    </submittedName>
</protein>
<feature type="region of interest" description="Disordered" evidence="1">
    <location>
        <begin position="1"/>
        <end position="21"/>
    </location>
</feature>
<evidence type="ECO:0000313" key="4">
    <source>
        <dbReference type="Proteomes" id="UP000002051"/>
    </source>
</evidence>
<dbReference type="Proteomes" id="UP000002051">
    <property type="component" value="Unassembled WGS sequence"/>
</dbReference>
<name>A0A072U1N4_MEDTR</name>
<evidence type="ECO:0000313" key="2">
    <source>
        <dbReference type="EMBL" id="KEH23587.1"/>
    </source>
</evidence>
<sequence length="83" mass="9827">MFTPKANSKQKRVKKTQEHETERAVRELLAPATLLYDYTYDQYTISHLYHGFYTFNSKSNDQNLTPNPKFNQHPYVKSKSEVI</sequence>
<reference evidence="2 4" key="1">
    <citation type="journal article" date="2011" name="Nature">
        <title>The Medicago genome provides insight into the evolution of rhizobial symbioses.</title>
        <authorList>
            <person name="Young N.D."/>
            <person name="Debelle F."/>
            <person name="Oldroyd G.E."/>
            <person name="Geurts R."/>
            <person name="Cannon S.B."/>
            <person name="Udvardi M.K."/>
            <person name="Benedito V.A."/>
            <person name="Mayer K.F."/>
            <person name="Gouzy J."/>
            <person name="Schoof H."/>
            <person name="Van de Peer Y."/>
            <person name="Proost S."/>
            <person name="Cook D.R."/>
            <person name="Meyers B.C."/>
            <person name="Spannagl M."/>
            <person name="Cheung F."/>
            <person name="De Mita S."/>
            <person name="Krishnakumar V."/>
            <person name="Gundlach H."/>
            <person name="Zhou S."/>
            <person name="Mudge J."/>
            <person name="Bharti A.K."/>
            <person name="Murray J.D."/>
            <person name="Naoumkina M.A."/>
            <person name="Rosen B."/>
            <person name="Silverstein K.A."/>
            <person name="Tang H."/>
            <person name="Rombauts S."/>
            <person name="Zhao P.X."/>
            <person name="Zhou P."/>
            <person name="Barbe V."/>
            <person name="Bardou P."/>
            <person name="Bechner M."/>
            <person name="Bellec A."/>
            <person name="Berger A."/>
            <person name="Berges H."/>
            <person name="Bidwell S."/>
            <person name="Bisseling T."/>
            <person name="Choisne N."/>
            <person name="Couloux A."/>
            <person name="Denny R."/>
            <person name="Deshpande S."/>
            <person name="Dai X."/>
            <person name="Doyle J.J."/>
            <person name="Dudez A.M."/>
            <person name="Farmer A.D."/>
            <person name="Fouteau S."/>
            <person name="Franken C."/>
            <person name="Gibelin C."/>
            <person name="Gish J."/>
            <person name="Goldstein S."/>
            <person name="Gonzalez A.J."/>
            <person name="Green P.J."/>
            <person name="Hallab A."/>
            <person name="Hartog M."/>
            <person name="Hua A."/>
            <person name="Humphray S.J."/>
            <person name="Jeong D.H."/>
            <person name="Jing Y."/>
            <person name="Jocker A."/>
            <person name="Kenton S.M."/>
            <person name="Kim D.J."/>
            <person name="Klee K."/>
            <person name="Lai H."/>
            <person name="Lang C."/>
            <person name="Lin S."/>
            <person name="Macmil S.L."/>
            <person name="Magdelenat G."/>
            <person name="Matthews L."/>
            <person name="McCorrison J."/>
            <person name="Monaghan E.L."/>
            <person name="Mun J.H."/>
            <person name="Najar F.Z."/>
            <person name="Nicholson C."/>
            <person name="Noirot C."/>
            <person name="O'Bleness M."/>
            <person name="Paule C.R."/>
            <person name="Poulain J."/>
            <person name="Prion F."/>
            <person name="Qin B."/>
            <person name="Qu C."/>
            <person name="Retzel E.F."/>
            <person name="Riddle C."/>
            <person name="Sallet E."/>
            <person name="Samain S."/>
            <person name="Samson N."/>
            <person name="Sanders I."/>
            <person name="Saurat O."/>
            <person name="Scarpelli C."/>
            <person name="Schiex T."/>
            <person name="Segurens B."/>
            <person name="Severin A.J."/>
            <person name="Sherrier D.J."/>
            <person name="Shi R."/>
            <person name="Sims S."/>
            <person name="Singer S.R."/>
            <person name="Sinharoy S."/>
            <person name="Sterck L."/>
            <person name="Viollet A."/>
            <person name="Wang B.B."/>
            <person name="Wang K."/>
            <person name="Wang M."/>
            <person name="Wang X."/>
            <person name="Warfsmann J."/>
            <person name="Weissenbach J."/>
            <person name="White D.D."/>
            <person name="White J.D."/>
            <person name="Wiley G.B."/>
            <person name="Wincker P."/>
            <person name="Xing Y."/>
            <person name="Yang L."/>
            <person name="Yao Z."/>
            <person name="Ying F."/>
            <person name="Zhai J."/>
            <person name="Zhou L."/>
            <person name="Zuber A."/>
            <person name="Denarie J."/>
            <person name="Dixon R.A."/>
            <person name="May G.D."/>
            <person name="Schwartz D.C."/>
            <person name="Rogers J."/>
            <person name="Quetier F."/>
            <person name="Town C.D."/>
            <person name="Roe B.A."/>
        </authorList>
    </citation>
    <scope>NUCLEOTIDE SEQUENCE [LARGE SCALE GENOMIC DNA]</scope>
    <source>
        <strain evidence="2">A17</strain>
        <strain evidence="3 4">cv. Jemalong A17</strain>
    </source>
</reference>
<feature type="region of interest" description="Disordered" evidence="1">
    <location>
        <begin position="60"/>
        <end position="83"/>
    </location>
</feature>
<evidence type="ECO:0000256" key="1">
    <source>
        <dbReference type="SAM" id="MobiDB-lite"/>
    </source>
</evidence>
<accession>A0A072U1N4</accession>